<reference evidence="3" key="1">
    <citation type="submission" date="2018-12" db="EMBL/GenBank/DDBJ databases">
        <title>Dusodibacter welbiota gen. nov., sp. nov., isolated from human faeces and emended description of the Oscillibacter genus.</title>
        <authorList>
            <person name="Le Roy T."/>
            <person name="Van der Smissen P."/>
            <person name="Delzenne N."/>
            <person name="Muccioli G."/>
            <person name="Collet J.F."/>
            <person name="Cani P.D."/>
        </authorList>
    </citation>
    <scope>NUCLEOTIDE SEQUENCE [LARGE SCALE GENOMIC DNA]</scope>
    <source>
        <strain evidence="3">J115</strain>
    </source>
</reference>
<dbReference type="AlphaFoldDB" id="A0A4D7ARD8"/>
<feature type="transmembrane region" description="Helical" evidence="1">
    <location>
        <begin position="91"/>
        <end position="110"/>
    </location>
</feature>
<evidence type="ECO:0000256" key="1">
    <source>
        <dbReference type="SAM" id="Phobius"/>
    </source>
</evidence>
<dbReference type="PIRSF" id="PIRSF003203">
    <property type="entry name" value="AzlD"/>
    <property type="match status" value="1"/>
</dbReference>
<keyword evidence="1" id="KW-0472">Membrane</keyword>
<protein>
    <submittedName>
        <fullName evidence="2">Branched-chain amino acid transporter permease</fullName>
    </submittedName>
</protein>
<organism evidence="2 3">
    <name type="scientific">Dysosmobacter welbionis</name>
    <dbReference type="NCBI Taxonomy" id="2093857"/>
    <lineage>
        <taxon>Bacteria</taxon>
        <taxon>Bacillati</taxon>
        <taxon>Bacillota</taxon>
        <taxon>Clostridia</taxon>
        <taxon>Eubacteriales</taxon>
        <taxon>Oscillospiraceae</taxon>
        <taxon>Dysosmobacter</taxon>
    </lineage>
</organism>
<keyword evidence="1" id="KW-1133">Transmembrane helix</keyword>
<dbReference type="EMBL" id="CP034413">
    <property type="protein sequence ID" value="QCI60093.1"/>
    <property type="molecule type" value="Genomic_DNA"/>
</dbReference>
<evidence type="ECO:0000313" key="3">
    <source>
        <dbReference type="Proteomes" id="UP000298642"/>
    </source>
</evidence>
<keyword evidence="3" id="KW-1185">Reference proteome</keyword>
<gene>
    <name evidence="2" type="ORF">EIO64_13450</name>
</gene>
<keyword evidence="1" id="KW-0812">Transmembrane</keyword>
<dbReference type="KEGG" id="obj:EIO64_13450"/>
<feature type="transmembrane region" description="Helical" evidence="1">
    <location>
        <begin position="42"/>
        <end position="60"/>
    </location>
</feature>
<proteinExistence type="predicted"/>
<name>A0A4D7ARD8_9FIRM</name>
<dbReference type="RefSeq" id="WP_136891492.1">
    <property type="nucleotide sequence ID" value="NZ_CP034413.3"/>
</dbReference>
<sequence>MTLTPLQTLGIILAVAAGTQLTRWLPFWLFPEKKRPPAVVTYLGKVLPPAMMGLLVVYCLRSVSWLSAPHGAPELIAIAAVAGLHLWKRNVLLSIAGGTVLYMVLVQAVFV</sequence>
<dbReference type="InterPro" id="IPR008407">
    <property type="entry name" value="Brnchd-chn_aa_trnsp_AzlD"/>
</dbReference>
<dbReference type="Proteomes" id="UP000298642">
    <property type="component" value="Chromosome"/>
</dbReference>
<dbReference type="Pfam" id="PF05437">
    <property type="entry name" value="AzlD"/>
    <property type="match status" value="1"/>
</dbReference>
<accession>A0A4D7ARD8</accession>
<evidence type="ECO:0000313" key="2">
    <source>
        <dbReference type="EMBL" id="QCI60093.1"/>
    </source>
</evidence>